<keyword evidence="2" id="KW-1133">Transmembrane helix</keyword>
<keyword evidence="2" id="KW-0812">Transmembrane</keyword>
<dbReference type="EMBL" id="JBIRYL010000008">
    <property type="protein sequence ID" value="MFI2232562.1"/>
    <property type="molecule type" value="Genomic_DNA"/>
</dbReference>
<evidence type="ECO:0000313" key="3">
    <source>
        <dbReference type="EMBL" id="MFI2232562.1"/>
    </source>
</evidence>
<keyword evidence="4" id="KW-1185">Reference proteome</keyword>
<organism evidence="3 4">
    <name type="scientific">Nocardia testacea</name>
    <dbReference type="NCBI Taxonomy" id="248551"/>
    <lineage>
        <taxon>Bacteria</taxon>
        <taxon>Bacillati</taxon>
        <taxon>Actinomycetota</taxon>
        <taxon>Actinomycetes</taxon>
        <taxon>Mycobacteriales</taxon>
        <taxon>Nocardiaceae</taxon>
        <taxon>Nocardia</taxon>
    </lineage>
</organism>
<comment type="caution">
    <text evidence="3">The sequence shown here is derived from an EMBL/GenBank/DDBJ whole genome shotgun (WGS) entry which is preliminary data.</text>
</comment>
<proteinExistence type="predicted"/>
<sequence length="62" mass="6395">MNTRTVQLAAVTGKLLSAVLAVVATVMFCYFLLHPAATPQAPAPVPLGPAATPTPDHYPASH</sequence>
<feature type="transmembrane region" description="Helical" evidence="2">
    <location>
        <begin position="15"/>
        <end position="33"/>
    </location>
</feature>
<dbReference type="RefSeq" id="WP_397064304.1">
    <property type="nucleotide sequence ID" value="NZ_JBIRYL010000008.1"/>
</dbReference>
<feature type="region of interest" description="Disordered" evidence="1">
    <location>
        <begin position="43"/>
        <end position="62"/>
    </location>
</feature>
<accession>A0ABW7W5L2</accession>
<protein>
    <submittedName>
        <fullName evidence="3">Uncharacterized protein</fullName>
    </submittedName>
</protein>
<gene>
    <name evidence="3" type="ORF">ACH49Z_22180</name>
</gene>
<keyword evidence="2" id="KW-0472">Membrane</keyword>
<evidence type="ECO:0000256" key="2">
    <source>
        <dbReference type="SAM" id="Phobius"/>
    </source>
</evidence>
<evidence type="ECO:0000256" key="1">
    <source>
        <dbReference type="SAM" id="MobiDB-lite"/>
    </source>
</evidence>
<reference evidence="3 4" key="1">
    <citation type="submission" date="2024-10" db="EMBL/GenBank/DDBJ databases">
        <title>The Natural Products Discovery Center: Release of the First 8490 Sequenced Strains for Exploring Actinobacteria Biosynthetic Diversity.</title>
        <authorList>
            <person name="Kalkreuter E."/>
            <person name="Kautsar S.A."/>
            <person name="Yang D."/>
            <person name="Bader C.D."/>
            <person name="Teijaro C.N."/>
            <person name="Fluegel L."/>
            <person name="Davis C.M."/>
            <person name="Simpson J.R."/>
            <person name="Lauterbach L."/>
            <person name="Steele A.D."/>
            <person name="Gui C."/>
            <person name="Meng S."/>
            <person name="Li G."/>
            <person name="Viehrig K."/>
            <person name="Ye F."/>
            <person name="Su P."/>
            <person name="Kiefer A.F."/>
            <person name="Nichols A."/>
            <person name="Cepeda A.J."/>
            <person name="Yan W."/>
            <person name="Fan B."/>
            <person name="Jiang Y."/>
            <person name="Adhikari A."/>
            <person name="Zheng C.-J."/>
            <person name="Schuster L."/>
            <person name="Cowan T.M."/>
            <person name="Smanski M.J."/>
            <person name="Chevrette M.G."/>
            <person name="De Carvalho L.P.S."/>
            <person name="Shen B."/>
        </authorList>
    </citation>
    <scope>NUCLEOTIDE SEQUENCE [LARGE SCALE GENOMIC DNA]</scope>
    <source>
        <strain evidence="3 4">NPDC019377</strain>
    </source>
</reference>
<evidence type="ECO:0000313" key="4">
    <source>
        <dbReference type="Proteomes" id="UP001611494"/>
    </source>
</evidence>
<name>A0ABW7W5L2_9NOCA</name>
<dbReference type="Proteomes" id="UP001611494">
    <property type="component" value="Unassembled WGS sequence"/>
</dbReference>